<dbReference type="STRING" id="266265.Bxe_A3296"/>
<dbReference type="Proteomes" id="UP000001817">
    <property type="component" value="Chromosome 1"/>
</dbReference>
<sequence length="117" mass="12991">MLSRHCRVRELRCERSAPMPAGALRRLAGRCRPVPGVPAPGFRRRKQKAGTSAMSVFAEVLQYRPFRRVFPPAGAGRIFSRNTRNTNGSRAERRGSAFITMPSAVPTAAARTRQAHF</sequence>
<reference evidence="1 2" key="1">
    <citation type="journal article" date="2006" name="Proc. Natl. Acad. Sci. U.S.A.">
        <title>Burkholderia xenovorans LB400 harbors a multi-replicon, 9.73-Mbp genome shaped for versatility.</title>
        <authorList>
            <person name="Chain P.S."/>
            <person name="Denef V.J."/>
            <person name="Konstantinidis K.T."/>
            <person name="Vergez L.M."/>
            <person name="Agullo L."/>
            <person name="Reyes V.L."/>
            <person name="Hauser L."/>
            <person name="Cordova M."/>
            <person name="Gomez L."/>
            <person name="Gonzalez M."/>
            <person name="Land M."/>
            <person name="Lao V."/>
            <person name="Larimer F."/>
            <person name="LiPuma J.J."/>
            <person name="Mahenthiralingam E."/>
            <person name="Malfatti S.A."/>
            <person name="Marx C.J."/>
            <person name="Parnell J.J."/>
            <person name="Ramette A."/>
            <person name="Richardson P."/>
            <person name="Seeger M."/>
            <person name="Smith D."/>
            <person name="Spilker T."/>
            <person name="Sul W.J."/>
            <person name="Tsoi T.V."/>
            <person name="Ulrich L.E."/>
            <person name="Zhulin I.B."/>
            <person name="Tiedje J.M."/>
        </authorList>
    </citation>
    <scope>NUCLEOTIDE SEQUENCE [LARGE SCALE GENOMIC DNA]</scope>
    <source>
        <strain evidence="1 2">LB400</strain>
    </source>
</reference>
<proteinExistence type="predicted"/>
<name>Q142Q2_PARXL</name>
<evidence type="ECO:0000313" key="2">
    <source>
        <dbReference type="Proteomes" id="UP000001817"/>
    </source>
</evidence>
<dbReference type="EMBL" id="CP000270">
    <property type="protein sequence ID" value="ABE29687.1"/>
    <property type="molecule type" value="Genomic_DNA"/>
</dbReference>
<accession>Q142Q2</accession>
<organism evidence="1 2">
    <name type="scientific">Paraburkholderia xenovorans (strain LB400)</name>
    <dbReference type="NCBI Taxonomy" id="266265"/>
    <lineage>
        <taxon>Bacteria</taxon>
        <taxon>Pseudomonadati</taxon>
        <taxon>Pseudomonadota</taxon>
        <taxon>Betaproteobacteria</taxon>
        <taxon>Burkholderiales</taxon>
        <taxon>Burkholderiaceae</taxon>
        <taxon>Paraburkholderia</taxon>
    </lineage>
</organism>
<gene>
    <name evidence="1" type="ORF">Bxe_A3296</name>
</gene>
<dbReference type="AlphaFoldDB" id="Q142Q2"/>
<protein>
    <submittedName>
        <fullName evidence="1">Uncharacterized protein</fullName>
    </submittedName>
</protein>
<dbReference type="KEGG" id="bxe:Bxe_A3296"/>
<keyword evidence="2" id="KW-1185">Reference proteome</keyword>
<evidence type="ECO:0000313" key="1">
    <source>
        <dbReference type="EMBL" id="ABE29687.1"/>
    </source>
</evidence>